<evidence type="ECO:0000256" key="1">
    <source>
        <dbReference type="SAM" id="MobiDB-lite"/>
    </source>
</evidence>
<feature type="region of interest" description="Disordered" evidence="1">
    <location>
        <begin position="1"/>
        <end position="21"/>
    </location>
</feature>
<sequence length="1141" mass="128435">MPQDTTQLSGPSNNPSMQSPLSSEERQLLSVSLFKAIIGDSGASIRTYARHLLGVLLGTETWNFCCEQFGSILDSWDALGDKQKGALISITAKLILSDVVSPVIAEKVLLKLVRQVACFSSRILVTKPLELQQVECAEEDKNIVNTWILLKEYIDKQFSKKESEASQCSQILLYISLKTVYVAAKRAEISTQNCVDILLCTENIIHKFRSADFGRLGFCFCQLLELILGTIPSNSLHPVLKRLKNCIEHIWNRVCEFSMTQSPSSVILGSLPANIEKQLQQISLNSSNCVEELEKLLVPKEEVHILDLIRYFMHCSDLNHISSGQTKNVLIGLVQLSMQNLGIDATSKTLFEPLLVARIPCDIQDSSAVASRASVYKILHVLFNERVEMLNAILLNLGKICEENAAYAYRVRECFYFDTQSDTSVKEIFSCLFRNFKIGSLCKQLGAAGELESFIIDLTESDDEEEKQNRNPVANISSPNNAVELPPPKRKRPVIIQGKKVVVKKPKVADSEISASVRVSPVAPFETEKVSEKQNGTVAQTDTMPKSTISDQKMASLENGIVVSERGQQSVSAERTDVNEIASTPEPVEKGGSVNFAGSESNIEKEQQQNEQREANESVPTPERTENSASVDDVNLKSLENHAEQAKQQQPNERMETSESAAAPETVTNVNFTAFENNAEKEREQQNETVAEARETESEMETPNLMEIHEEDVQNRLNVEEDVFVPPVVERSTSGDDAVKYLLQQIKRYLTGSETEAAASLEKILKNYTKNDSLFSLVQGELAELIFQSLEHSATVLKLKKVAELLYKELVRKGAHRVSSLMCPSAEFLCIVRQHYSNEFQKSFTVSQDSVMVNLISQGRSGLAKIENAYQLFFTDENEMAAATSSTRDNFNRDLKMLVSFYVREDAMGFLLDIASLFPDFIVGNVEYFDLLTREMDKDNMKKALELVQNGTIQMLSPAFKVRDMFEFLKASFEWKSHEKQTFLWKLLLKDISNHSHMEQVLLCHEFLLQVRSELAVFSLSASRAVFNVFSDWIILQTPNMGILFTLFELGEPFKDKVSDILCSWLVKPGKREELIQLLTNCVCPKLVDMRSNDKLTQRFKAVLLSCCQRLPFFQFLKTEQGRPVMALYQRLFQADEEITG</sequence>
<proteinExistence type="predicted"/>
<feature type="compositionally biased region" description="Basic and acidic residues" evidence="1">
    <location>
        <begin position="602"/>
        <end position="616"/>
    </location>
</feature>
<feature type="compositionally biased region" description="Polar residues" evidence="1">
    <location>
        <begin position="666"/>
        <end position="676"/>
    </location>
</feature>
<evidence type="ECO:0000313" key="2">
    <source>
        <dbReference type="EMBL" id="KAK4526750.1"/>
    </source>
</evidence>
<feature type="compositionally biased region" description="Basic and acidic residues" evidence="1">
    <location>
        <begin position="678"/>
        <end position="697"/>
    </location>
</feature>
<gene>
    <name evidence="2" type="ORF">GAYE_SCF27MG4667</name>
</gene>
<feature type="region of interest" description="Disordered" evidence="1">
    <location>
        <begin position="564"/>
        <end position="701"/>
    </location>
</feature>
<evidence type="ECO:0008006" key="4">
    <source>
        <dbReference type="Google" id="ProtNLM"/>
    </source>
</evidence>
<dbReference type="EMBL" id="JANCYU010000043">
    <property type="protein sequence ID" value="KAK4526750.1"/>
    <property type="molecule type" value="Genomic_DNA"/>
</dbReference>
<protein>
    <recommendedName>
        <fullName evidence="4">Symplekin</fullName>
    </recommendedName>
</protein>
<name>A0AAV9IH04_9RHOD</name>
<dbReference type="AlphaFoldDB" id="A0AAV9IH04"/>
<evidence type="ECO:0000313" key="3">
    <source>
        <dbReference type="Proteomes" id="UP001300502"/>
    </source>
</evidence>
<feature type="compositionally biased region" description="Polar residues" evidence="1">
    <location>
        <begin position="470"/>
        <end position="481"/>
    </location>
</feature>
<dbReference type="Proteomes" id="UP001300502">
    <property type="component" value="Unassembled WGS sequence"/>
</dbReference>
<keyword evidence="3" id="KW-1185">Reference proteome</keyword>
<feature type="region of interest" description="Disordered" evidence="1">
    <location>
        <begin position="462"/>
        <end position="488"/>
    </location>
</feature>
<reference evidence="2 3" key="1">
    <citation type="submission" date="2022-07" db="EMBL/GenBank/DDBJ databases">
        <title>Genome-wide signatures of adaptation to extreme environments.</title>
        <authorList>
            <person name="Cho C.H."/>
            <person name="Yoon H.S."/>
        </authorList>
    </citation>
    <scope>NUCLEOTIDE SEQUENCE [LARGE SCALE GENOMIC DNA]</scope>
    <source>
        <strain evidence="2 3">108.79 E11</strain>
    </source>
</reference>
<comment type="caution">
    <text evidence="2">The sequence shown here is derived from an EMBL/GenBank/DDBJ whole genome shotgun (WGS) entry which is preliminary data.</text>
</comment>
<accession>A0AAV9IH04</accession>
<organism evidence="2 3">
    <name type="scientific">Galdieria yellowstonensis</name>
    <dbReference type="NCBI Taxonomy" id="3028027"/>
    <lineage>
        <taxon>Eukaryota</taxon>
        <taxon>Rhodophyta</taxon>
        <taxon>Bangiophyceae</taxon>
        <taxon>Galdieriales</taxon>
        <taxon>Galdieriaceae</taxon>
        <taxon>Galdieria</taxon>
    </lineage>
</organism>